<protein>
    <submittedName>
        <fullName evidence="3">Uncharacterized protein</fullName>
    </submittedName>
</protein>
<comment type="caution">
    <text evidence="3">The sequence shown here is derived from an EMBL/GenBank/DDBJ whole genome shotgun (WGS) entry which is preliminary data.</text>
</comment>
<keyword evidence="4" id="KW-1185">Reference proteome</keyword>
<dbReference type="EMBL" id="WHUW01000102">
    <property type="protein sequence ID" value="KAF8424760.1"/>
    <property type="molecule type" value="Genomic_DNA"/>
</dbReference>
<dbReference type="Proteomes" id="UP001194468">
    <property type="component" value="Unassembled WGS sequence"/>
</dbReference>
<dbReference type="AlphaFoldDB" id="A0AAD4G733"/>
<reference evidence="3" key="1">
    <citation type="submission" date="2019-10" db="EMBL/GenBank/DDBJ databases">
        <authorList>
            <consortium name="DOE Joint Genome Institute"/>
            <person name="Kuo A."/>
            <person name="Miyauchi S."/>
            <person name="Kiss E."/>
            <person name="Drula E."/>
            <person name="Kohler A."/>
            <person name="Sanchez-Garcia M."/>
            <person name="Andreopoulos B."/>
            <person name="Barry K.W."/>
            <person name="Bonito G."/>
            <person name="Buee M."/>
            <person name="Carver A."/>
            <person name="Chen C."/>
            <person name="Cichocki N."/>
            <person name="Clum A."/>
            <person name="Culley D."/>
            <person name="Crous P.W."/>
            <person name="Fauchery L."/>
            <person name="Girlanda M."/>
            <person name="Hayes R."/>
            <person name="Keri Z."/>
            <person name="LaButti K."/>
            <person name="Lipzen A."/>
            <person name="Lombard V."/>
            <person name="Magnuson J."/>
            <person name="Maillard F."/>
            <person name="Morin E."/>
            <person name="Murat C."/>
            <person name="Nolan M."/>
            <person name="Ohm R."/>
            <person name="Pangilinan J."/>
            <person name="Pereira M."/>
            <person name="Perotto S."/>
            <person name="Peter M."/>
            <person name="Riley R."/>
            <person name="Sitrit Y."/>
            <person name="Stielow B."/>
            <person name="Szollosi G."/>
            <person name="Zifcakova L."/>
            <person name="Stursova M."/>
            <person name="Spatafora J.W."/>
            <person name="Tedersoo L."/>
            <person name="Vaario L.-M."/>
            <person name="Yamada A."/>
            <person name="Yan M."/>
            <person name="Wang P."/>
            <person name="Xu J."/>
            <person name="Bruns T."/>
            <person name="Baldrian P."/>
            <person name="Vilgalys R."/>
            <person name="Henrissat B."/>
            <person name="Grigoriev I.V."/>
            <person name="Hibbett D."/>
            <person name="Nagy L.G."/>
            <person name="Martin F.M."/>
        </authorList>
    </citation>
    <scope>NUCLEOTIDE SEQUENCE</scope>
    <source>
        <strain evidence="3">BED1</strain>
    </source>
</reference>
<evidence type="ECO:0000256" key="2">
    <source>
        <dbReference type="SAM" id="SignalP"/>
    </source>
</evidence>
<accession>A0AAD4G733</accession>
<proteinExistence type="predicted"/>
<gene>
    <name evidence="3" type="ORF">L210DRAFT_3653419</name>
</gene>
<organism evidence="3 4">
    <name type="scientific">Boletus edulis BED1</name>
    <dbReference type="NCBI Taxonomy" id="1328754"/>
    <lineage>
        <taxon>Eukaryota</taxon>
        <taxon>Fungi</taxon>
        <taxon>Dikarya</taxon>
        <taxon>Basidiomycota</taxon>
        <taxon>Agaricomycotina</taxon>
        <taxon>Agaricomycetes</taxon>
        <taxon>Agaricomycetidae</taxon>
        <taxon>Boletales</taxon>
        <taxon>Boletineae</taxon>
        <taxon>Boletaceae</taxon>
        <taxon>Boletoideae</taxon>
        <taxon>Boletus</taxon>
    </lineage>
</organism>
<evidence type="ECO:0000313" key="4">
    <source>
        <dbReference type="Proteomes" id="UP001194468"/>
    </source>
</evidence>
<feature type="signal peptide" evidence="2">
    <location>
        <begin position="1"/>
        <end position="23"/>
    </location>
</feature>
<feature type="compositionally biased region" description="Basic and acidic residues" evidence="1">
    <location>
        <begin position="92"/>
        <end position="106"/>
    </location>
</feature>
<evidence type="ECO:0000256" key="1">
    <source>
        <dbReference type="SAM" id="MobiDB-lite"/>
    </source>
</evidence>
<keyword evidence="2" id="KW-0732">Signal</keyword>
<feature type="region of interest" description="Disordered" evidence="1">
    <location>
        <begin position="89"/>
        <end position="110"/>
    </location>
</feature>
<evidence type="ECO:0000313" key="3">
    <source>
        <dbReference type="EMBL" id="KAF8424760.1"/>
    </source>
</evidence>
<reference evidence="3" key="2">
    <citation type="journal article" date="2020" name="Nat. Commun.">
        <title>Large-scale genome sequencing of mycorrhizal fungi provides insights into the early evolution of symbiotic traits.</title>
        <authorList>
            <person name="Miyauchi S."/>
            <person name="Kiss E."/>
            <person name="Kuo A."/>
            <person name="Drula E."/>
            <person name="Kohler A."/>
            <person name="Sanchez-Garcia M."/>
            <person name="Morin E."/>
            <person name="Andreopoulos B."/>
            <person name="Barry K.W."/>
            <person name="Bonito G."/>
            <person name="Buee M."/>
            <person name="Carver A."/>
            <person name="Chen C."/>
            <person name="Cichocki N."/>
            <person name="Clum A."/>
            <person name="Culley D."/>
            <person name="Crous P.W."/>
            <person name="Fauchery L."/>
            <person name="Girlanda M."/>
            <person name="Hayes R.D."/>
            <person name="Keri Z."/>
            <person name="LaButti K."/>
            <person name="Lipzen A."/>
            <person name="Lombard V."/>
            <person name="Magnuson J."/>
            <person name="Maillard F."/>
            <person name="Murat C."/>
            <person name="Nolan M."/>
            <person name="Ohm R.A."/>
            <person name="Pangilinan J."/>
            <person name="Pereira M.F."/>
            <person name="Perotto S."/>
            <person name="Peter M."/>
            <person name="Pfister S."/>
            <person name="Riley R."/>
            <person name="Sitrit Y."/>
            <person name="Stielow J.B."/>
            <person name="Szollosi G."/>
            <person name="Zifcakova L."/>
            <person name="Stursova M."/>
            <person name="Spatafora J.W."/>
            <person name="Tedersoo L."/>
            <person name="Vaario L.M."/>
            <person name="Yamada A."/>
            <person name="Yan M."/>
            <person name="Wang P."/>
            <person name="Xu J."/>
            <person name="Bruns T."/>
            <person name="Baldrian P."/>
            <person name="Vilgalys R."/>
            <person name="Dunand C."/>
            <person name="Henrissat B."/>
            <person name="Grigoriev I.V."/>
            <person name="Hibbett D."/>
            <person name="Nagy L.G."/>
            <person name="Martin F.M."/>
        </authorList>
    </citation>
    <scope>NUCLEOTIDE SEQUENCE</scope>
    <source>
        <strain evidence="3">BED1</strain>
    </source>
</reference>
<feature type="chain" id="PRO_5042009561" evidence="2">
    <location>
        <begin position="24"/>
        <end position="133"/>
    </location>
</feature>
<name>A0AAD4G733_BOLED</name>
<sequence length="133" mass="15078">MHRRLALLFYILALGSHPQYANIDKIKDDMGARPPCSDRMRVLNLMLALCTAKQEEMAEIGRINVIQRINVQQLPETAEDALGIGNTFNECEQARDERQTRELRDDPDSEEDKLWNAGYAVVAGIYLVPYVSA</sequence>